<keyword evidence="1" id="KW-0472">Membrane</keyword>
<feature type="transmembrane region" description="Helical" evidence="1">
    <location>
        <begin position="80"/>
        <end position="100"/>
    </location>
</feature>
<name>A0ABS2NN31_9FIRM</name>
<feature type="transmembrane region" description="Helical" evidence="1">
    <location>
        <begin position="47"/>
        <end position="68"/>
    </location>
</feature>
<proteinExistence type="predicted"/>
<dbReference type="Pfam" id="PF06961">
    <property type="entry name" value="DUF1294"/>
    <property type="match status" value="1"/>
</dbReference>
<sequence>MEFINELAKEVSTVFMIYISISLLISIAGFALMGYDKYRAKQGEYRISELTLMAFSFFGGAIGVLLGMVCFHHKISKKKFYIGVPALYIFNQIFHLIIFYRTMKL</sequence>
<evidence type="ECO:0000313" key="2">
    <source>
        <dbReference type="EMBL" id="MBM7614355.1"/>
    </source>
</evidence>
<feature type="transmembrane region" description="Helical" evidence="1">
    <location>
        <begin position="15"/>
        <end position="35"/>
    </location>
</feature>
<keyword evidence="3" id="KW-1185">Reference proteome</keyword>
<keyword evidence="1" id="KW-0812">Transmembrane</keyword>
<gene>
    <name evidence="2" type="ORF">JOC73_000866</name>
</gene>
<dbReference type="Proteomes" id="UP001314796">
    <property type="component" value="Unassembled WGS sequence"/>
</dbReference>
<keyword evidence="1" id="KW-1133">Transmembrane helix</keyword>
<organism evidence="2 3">
    <name type="scientific">Alkaliphilus hydrothermalis</name>
    <dbReference type="NCBI Taxonomy" id="1482730"/>
    <lineage>
        <taxon>Bacteria</taxon>
        <taxon>Bacillati</taxon>
        <taxon>Bacillota</taxon>
        <taxon>Clostridia</taxon>
        <taxon>Peptostreptococcales</taxon>
        <taxon>Natronincolaceae</taxon>
        <taxon>Alkaliphilus</taxon>
    </lineage>
</organism>
<evidence type="ECO:0000256" key="1">
    <source>
        <dbReference type="SAM" id="Phobius"/>
    </source>
</evidence>
<accession>A0ABS2NN31</accession>
<protein>
    <submittedName>
        <fullName evidence="2">Uncharacterized membrane protein YsdA (DUF1294 family)</fullName>
    </submittedName>
</protein>
<dbReference type="InterPro" id="IPR010718">
    <property type="entry name" value="DUF1294"/>
</dbReference>
<dbReference type="RefSeq" id="WP_243427855.1">
    <property type="nucleotide sequence ID" value="NZ_JAFBEE010000004.1"/>
</dbReference>
<dbReference type="EMBL" id="JAFBEE010000004">
    <property type="protein sequence ID" value="MBM7614355.1"/>
    <property type="molecule type" value="Genomic_DNA"/>
</dbReference>
<comment type="caution">
    <text evidence="2">The sequence shown here is derived from an EMBL/GenBank/DDBJ whole genome shotgun (WGS) entry which is preliminary data.</text>
</comment>
<evidence type="ECO:0000313" key="3">
    <source>
        <dbReference type="Proteomes" id="UP001314796"/>
    </source>
</evidence>
<reference evidence="2 3" key="1">
    <citation type="submission" date="2021-01" db="EMBL/GenBank/DDBJ databases">
        <title>Genomic Encyclopedia of Type Strains, Phase IV (KMG-IV): sequencing the most valuable type-strain genomes for metagenomic binning, comparative biology and taxonomic classification.</title>
        <authorList>
            <person name="Goeker M."/>
        </authorList>
    </citation>
    <scope>NUCLEOTIDE SEQUENCE [LARGE SCALE GENOMIC DNA]</scope>
    <source>
        <strain evidence="2 3">DSM 25890</strain>
    </source>
</reference>